<accession>A0A7Z2NWH7</accession>
<proteinExistence type="predicted"/>
<evidence type="ECO:0008006" key="5">
    <source>
        <dbReference type="Google" id="ProtNLM"/>
    </source>
</evidence>
<dbReference type="KEGG" id="schy:GVO57_09600"/>
<feature type="compositionally biased region" description="Pro residues" evidence="2">
    <location>
        <begin position="136"/>
        <end position="145"/>
    </location>
</feature>
<evidence type="ECO:0000313" key="3">
    <source>
        <dbReference type="EMBL" id="QHL91027.1"/>
    </source>
</evidence>
<evidence type="ECO:0000256" key="1">
    <source>
        <dbReference type="SAM" id="Coils"/>
    </source>
</evidence>
<sequence length="156" mass="16019">MSARDEAALAAARAEAEAARAQLRASLIRLGERLDPPTLATEIGAELAQRARRRADAATRAMAERAAAGARAALDRPGLIGALLLAVIGIGLRDRIARGIAHAGKTLSARATRRKARAAARPAPAPAHDANADHSPAPPPPPGADEPPFLLADHGV</sequence>
<dbReference type="EMBL" id="CP047895">
    <property type="protein sequence ID" value="QHL91027.1"/>
    <property type="molecule type" value="Genomic_DNA"/>
</dbReference>
<evidence type="ECO:0000313" key="4">
    <source>
        <dbReference type="Proteomes" id="UP000464468"/>
    </source>
</evidence>
<reference evidence="3 4" key="1">
    <citation type="submission" date="2020-01" db="EMBL/GenBank/DDBJ databases">
        <title>Sphingomonas sp. C33 whole genome sequece.</title>
        <authorList>
            <person name="Park C."/>
        </authorList>
    </citation>
    <scope>NUCLEOTIDE SEQUENCE [LARGE SCALE GENOMIC DNA]</scope>
    <source>
        <strain evidence="3 4">C33</strain>
    </source>
</reference>
<dbReference type="AlphaFoldDB" id="A0A7Z2NWH7"/>
<name>A0A7Z2NWH7_9SPHN</name>
<feature type="region of interest" description="Disordered" evidence="2">
    <location>
        <begin position="104"/>
        <end position="156"/>
    </location>
</feature>
<feature type="compositionally biased region" description="Low complexity" evidence="2">
    <location>
        <begin position="119"/>
        <end position="135"/>
    </location>
</feature>
<feature type="coiled-coil region" evidence="1">
    <location>
        <begin position="2"/>
        <end position="33"/>
    </location>
</feature>
<dbReference type="Proteomes" id="UP000464468">
    <property type="component" value="Chromosome"/>
</dbReference>
<dbReference type="RefSeq" id="WP_160592957.1">
    <property type="nucleotide sequence ID" value="NZ_CP047895.1"/>
</dbReference>
<evidence type="ECO:0000256" key="2">
    <source>
        <dbReference type="SAM" id="MobiDB-lite"/>
    </source>
</evidence>
<organism evidence="3 4">
    <name type="scientific">Sphingomonas changnyeongensis</name>
    <dbReference type="NCBI Taxonomy" id="2698679"/>
    <lineage>
        <taxon>Bacteria</taxon>
        <taxon>Pseudomonadati</taxon>
        <taxon>Pseudomonadota</taxon>
        <taxon>Alphaproteobacteria</taxon>
        <taxon>Sphingomonadales</taxon>
        <taxon>Sphingomonadaceae</taxon>
        <taxon>Sphingomonas</taxon>
    </lineage>
</organism>
<gene>
    <name evidence="3" type="ORF">GVO57_09600</name>
</gene>
<keyword evidence="4" id="KW-1185">Reference proteome</keyword>
<keyword evidence="1" id="KW-0175">Coiled coil</keyword>
<protein>
    <recommendedName>
        <fullName evidence="5">DUF3618 domain-containing protein</fullName>
    </recommendedName>
</protein>